<evidence type="ECO:0000256" key="1">
    <source>
        <dbReference type="ARBA" id="ARBA00022737"/>
    </source>
</evidence>
<dbReference type="PROSITE" id="PS50293">
    <property type="entry name" value="TPR_REGION"/>
    <property type="match status" value="2"/>
</dbReference>
<feature type="repeat" description="TPR" evidence="3">
    <location>
        <begin position="198"/>
        <end position="231"/>
    </location>
</feature>
<dbReference type="InterPro" id="IPR011990">
    <property type="entry name" value="TPR-like_helical_dom_sf"/>
</dbReference>
<evidence type="ECO:0000256" key="2">
    <source>
        <dbReference type="ARBA" id="ARBA00022803"/>
    </source>
</evidence>
<dbReference type="Proteomes" id="UP001291687">
    <property type="component" value="Unassembled WGS sequence"/>
</dbReference>
<reference evidence="4 5" key="1">
    <citation type="submission" date="2023-03" db="EMBL/GenBank/DDBJ databases">
        <title>Host association and intracellularity evolved multiple times independently in the Rickettsiales.</title>
        <authorList>
            <person name="Castelli M."/>
            <person name="Nardi T."/>
            <person name="Gammuto L."/>
            <person name="Bellinzona G."/>
            <person name="Sabaneyeva E."/>
            <person name="Potekhin A."/>
            <person name="Serra V."/>
            <person name="Petroni G."/>
            <person name="Sassera D."/>
        </authorList>
    </citation>
    <scope>NUCLEOTIDE SEQUENCE [LARGE SCALE GENOMIC DNA]</scope>
    <source>
        <strain evidence="4 5">Sr 2-6</strain>
    </source>
</reference>
<dbReference type="PROSITE" id="PS50005">
    <property type="entry name" value="TPR"/>
    <property type="match status" value="7"/>
</dbReference>
<dbReference type="RefSeq" id="WP_322776862.1">
    <property type="nucleotide sequence ID" value="NZ_JARJFB010000065.1"/>
</dbReference>
<dbReference type="SUPFAM" id="SSF48452">
    <property type="entry name" value="TPR-like"/>
    <property type="match status" value="2"/>
</dbReference>
<feature type="repeat" description="TPR" evidence="3">
    <location>
        <begin position="164"/>
        <end position="197"/>
    </location>
</feature>
<dbReference type="EMBL" id="JARJFB010000065">
    <property type="protein sequence ID" value="MEA0970965.1"/>
    <property type="molecule type" value="Genomic_DNA"/>
</dbReference>
<feature type="repeat" description="TPR" evidence="3">
    <location>
        <begin position="130"/>
        <end position="163"/>
    </location>
</feature>
<dbReference type="Pfam" id="PF13374">
    <property type="entry name" value="TPR_10"/>
    <property type="match status" value="1"/>
</dbReference>
<gene>
    <name evidence="4" type="ORF">Megvenef_00934</name>
</gene>
<proteinExistence type="predicted"/>
<evidence type="ECO:0000313" key="4">
    <source>
        <dbReference type="EMBL" id="MEA0970965.1"/>
    </source>
</evidence>
<dbReference type="InterPro" id="IPR051685">
    <property type="entry name" value="Ycf3/AcsC/BcsC/TPR_MFPF"/>
</dbReference>
<dbReference type="Gene3D" id="1.25.40.10">
    <property type="entry name" value="Tetratricopeptide repeat domain"/>
    <property type="match status" value="3"/>
</dbReference>
<feature type="repeat" description="TPR" evidence="3">
    <location>
        <begin position="96"/>
        <end position="129"/>
    </location>
</feature>
<accession>A0ABU5NCS3</accession>
<dbReference type="Pfam" id="PF13414">
    <property type="entry name" value="TPR_11"/>
    <property type="match status" value="2"/>
</dbReference>
<dbReference type="InterPro" id="IPR019734">
    <property type="entry name" value="TPR_rpt"/>
</dbReference>
<dbReference type="Pfam" id="PF00515">
    <property type="entry name" value="TPR_1"/>
    <property type="match status" value="1"/>
</dbReference>
<comment type="caution">
    <text evidence="4">The sequence shown here is derived from an EMBL/GenBank/DDBJ whole genome shotgun (WGS) entry which is preliminary data.</text>
</comment>
<sequence>MKRLLNSDTGSDKNDNAQIDQIFNSTNANHFNSLGATHFQLGEFQEAVDAHKTATELDPTNAIYFYNLGEAHLKLGQFQEAVYAHKTATKLDPTNAKYFKNLGEAHLKLGQFQEAVYAHKTATELDPTNAIYFYNLGGAHFKLGKLQEAVAPFKTATELDPTNAMYFNNLGGTHFKLGKLQEAVVPFEKATDLDKTNGLYFNNLGMTHFKLGEFQEAVAPYKKAAELAPTSPLPTIALITPAHSAKEVREIITKVIIPVNQFIIDSSADKSLVVKKLLVEKAKTNIADAMVKYTTTTPVGKSTFLDIALKLYLKIGTEETLDKVCEISKNNNFSSEKQAEIYYSVGNKYFSQKDYNKALIKYQASIELNPKFLDPYIKASSTYLALGQNEEAQQYKGQAATLLDKALPDLLDTEIYEQNLVMELLGD</sequence>
<keyword evidence="2 3" id="KW-0802">TPR repeat</keyword>
<dbReference type="PANTHER" id="PTHR44943:SF8">
    <property type="entry name" value="TPR REPEAT-CONTAINING PROTEIN MJ0263"/>
    <property type="match status" value="1"/>
</dbReference>
<feature type="repeat" description="TPR" evidence="3">
    <location>
        <begin position="62"/>
        <end position="95"/>
    </location>
</feature>
<protein>
    <submittedName>
        <fullName evidence="4">Tetratricopeptide domain-contaning protein</fullName>
    </submittedName>
</protein>
<feature type="repeat" description="TPR" evidence="3">
    <location>
        <begin position="339"/>
        <end position="372"/>
    </location>
</feature>
<dbReference type="PANTHER" id="PTHR44943">
    <property type="entry name" value="CELLULOSE SYNTHASE OPERON PROTEIN C"/>
    <property type="match status" value="1"/>
</dbReference>
<dbReference type="Pfam" id="PF07719">
    <property type="entry name" value="TPR_2"/>
    <property type="match status" value="1"/>
</dbReference>
<dbReference type="SMART" id="SM00028">
    <property type="entry name" value="TPR"/>
    <property type="match status" value="7"/>
</dbReference>
<name>A0ABU5NCS3_9RICK</name>
<feature type="repeat" description="TPR" evidence="3">
    <location>
        <begin position="28"/>
        <end position="61"/>
    </location>
</feature>
<keyword evidence="1" id="KW-0677">Repeat</keyword>
<dbReference type="InterPro" id="IPR013105">
    <property type="entry name" value="TPR_2"/>
</dbReference>
<keyword evidence="5" id="KW-1185">Reference proteome</keyword>
<evidence type="ECO:0000313" key="5">
    <source>
        <dbReference type="Proteomes" id="UP001291687"/>
    </source>
</evidence>
<organism evidence="4 5">
    <name type="scientific">Candidatus Megaera venefica</name>
    <dbReference type="NCBI Taxonomy" id="2055910"/>
    <lineage>
        <taxon>Bacteria</taxon>
        <taxon>Pseudomonadati</taxon>
        <taxon>Pseudomonadota</taxon>
        <taxon>Alphaproteobacteria</taxon>
        <taxon>Rickettsiales</taxon>
        <taxon>Rickettsiaceae</taxon>
        <taxon>Candidatus Megaera</taxon>
    </lineage>
</organism>
<evidence type="ECO:0000256" key="3">
    <source>
        <dbReference type="PROSITE-ProRule" id="PRU00339"/>
    </source>
</evidence>